<comment type="caution">
    <text evidence="1">The sequence shown here is derived from an EMBL/GenBank/DDBJ whole genome shotgun (WGS) entry which is preliminary data.</text>
</comment>
<dbReference type="AlphaFoldDB" id="X1IRT0"/>
<dbReference type="EMBL" id="BARU01041063">
    <property type="protein sequence ID" value="GAH84422.1"/>
    <property type="molecule type" value="Genomic_DNA"/>
</dbReference>
<evidence type="ECO:0000313" key="1">
    <source>
        <dbReference type="EMBL" id="GAH84422.1"/>
    </source>
</evidence>
<protein>
    <submittedName>
        <fullName evidence="1">Uncharacterized protein</fullName>
    </submittedName>
</protein>
<name>X1IRT0_9ZZZZ</name>
<feature type="non-terminal residue" evidence="1">
    <location>
        <position position="36"/>
    </location>
</feature>
<proteinExistence type="predicted"/>
<accession>X1IRT0</accession>
<organism evidence="1">
    <name type="scientific">marine sediment metagenome</name>
    <dbReference type="NCBI Taxonomy" id="412755"/>
    <lineage>
        <taxon>unclassified sequences</taxon>
        <taxon>metagenomes</taxon>
        <taxon>ecological metagenomes</taxon>
    </lineage>
</organism>
<sequence length="36" mass="3762">MAIIIGSEAKDRSDHVGTNTLIVKEHPANASGKITS</sequence>
<reference evidence="1" key="1">
    <citation type="journal article" date="2014" name="Front. Microbiol.">
        <title>High frequency of phylogenetically diverse reductive dehalogenase-homologous genes in deep subseafloor sedimentary metagenomes.</title>
        <authorList>
            <person name="Kawai M."/>
            <person name="Futagami T."/>
            <person name="Toyoda A."/>
            <person name="Takaki Y."/>
            <person name="Nishi S."/>
            <person name="Hori S."/>
            <person name="Arai W."/>
            <person name="Tsubouchi T."/>
            <person name="Morono Y."/>
            <person name="Uchiyama I."/>
            <person name="Ito T."/>
            <person name="Fujiyama A."/>
            <person name="Inagaki F."/>
            <person name="Takami H."/>
        </authorList>
    </citation>
    <scope>NUCLEOTIDE SEQUENCE</scope>
    <source>
        <strain evidence="1">Expedition CK06-06</strain>
    </source>
</reference>
<gene>
    <name evidence="1" type="ORF">S03H2_63377</name>
</gene>